<name>A0AA39Q5D4_9AGAR</name>
<comment type="caution">
    <text evidence="3">The sequence shown here is derived from an EMBL/GenBank/DDBJ whole genome shotgun (WGS) entry which is preliminary data.</text>
</comment>
<proteinExistence type="predicted"/>
<keyword evidence="2" id="KW-0472">Membrane</keyword>
<dbReference type="EMBL" id="JAUEPU010000015">
    <property type="protein sequence ID" value="KAK0496351.1"/>
    <property type="molecule type" value="Genomic_DNA"/>
</dbReference>
<accession>A0AA39Q5D4</accession>
<keyword evidence="2" id="KW-1133">Transmembrane helix</keyword>
<evidence type="ECO:0000313" key="4">
    <source>
        <dbReference type="Proteomes" id="UP001175228"/>
    </source>
</evidence>
<dbReference type="AlphaFoldDB" id="A0AA39Q5D4"/>
<feature type="transmembrane region" description="Helical" evidence="2">
    <location>
        <begin position="219"/>
        <end position="240"/>
    </location>
</feature>
<feature type="region of interest" description="Disordered" evidence="1">
    <location>
        <begin position="97"/>
        <end position="138"/>
    </location>
</feature>
<keyword evidence="4" id="KW-1185">Reference proteome</keyword>
<reference evidence="3" key="1">
    <citation type="submission" date="2023-06" db="EMBL/GenBank/DDBJ databases">
        <authorList>
            <consortium name="Lawrence Berkeley National Laboratory"/>
            <person name="Ahrendt S."/>
            <person name="Sahu N."/>
            <person name="Indic B."/>
            <person name="Wong-Bajracharya J."/>
            <person name="Merenyi Z."/>
            <person name="Ke H.-M."/>
            <person name="Monk M."/>
            <person name="Kocsube S."/>
            <person name="Drula E."/>
            <person name="Lipzen A."/>
            <person name="Balint B."/>
            <person name="Henrissat B."/>
            <person name="Andreopoulos B."/>
            <person name="Martin F.M."/>
            <person name="Harder C.B."/>
            <person name="Rigling D."/>
            <person name="Ford K.L."/>
            <person name="Foster G.D."/>
            <person name="Pangilinan J."/>
            <person name="Papanicolaou A."/>
            <person name="Barry K."/>
            <person name="LaButti K."/>
            <person name="Viragh M."/>
            <person name="Koriabine M."/>
            <person name="Yan M."/>
            <person name="Riley R."/>
            <person name="Champramary S."/>
            <person name="Plett K.L."/>
            <person name="Tsai I.J."/>
            <person name="Slot J."/>
            <person name="Sipos G."/>
            <person name="Plett J."/>
            <person name="Nagy L.G."/>
            <person name="Grigoriev I.V."/>
        </authorList>
    </citation>
    <scope>NUCLEOTIDE SEQUENCE</scope>
    <source>
        <strain evidence="3">HWK02</strain>
    </source>
</reference>
<feature type="compositionally biased region" description="Acidic residues" evidence="1">
    <location>
        <begin position="105"/>
        <end position="114"/>
    </location>
</feature>
<sequence>MIDEWKGGLDVLPVFPGLFSAAVTLIYIQCSVVNGSFMNEISRSGPDPFSHLRRILSTEFFAVPTKQWIHWHQNKAVSSSTPREKFRGEAKDDVDALDIGLPESYNEDNDEEEQRGEKLKVEVPPPPPITSVPAGTPVVPEKRNCGRPSEVIPPVALVGKIGAKPEAQSQAPQNLLVTFALFLFFNNHFSTTASTSEHAYEGVVLSARPHSTVGTNQSLIQAFHLLVSALVFISILWPWVGKIKSRFNFNLRAFRAAKEVRGQFVTRTAGLLAASEPAKRGKQGEVKRLTKALG</sequence>
<dbReference type="Proteomes" id="UP001175228">
    <property type="component" value="Unassembled WGS sequence"/>
</dbReference>
<evidence type="ECO:0000313" key="3">
    <source>
        <dbReference type="EMBL" id="KAK0496351.1"/>
    </source>
</evidence>
<keyword evidence="2" id="KW-0812">Transmembrane</keyword>
<evidence type="ECO:0000256" key="2">
    <source>
        <dbReference type="SAM" id="Phobius"/>
    </source>
</evidence>
<protein>
    <submittedName>
        <fullName evidence="3">Uncharacterized protein</fullName>
    </submittedName>
</protein>
<evidence type="ECO:0000256" key="1">
    <source>
        <dbReference type="SAM" id="MobiDB-lite"/>
    </source>
</evidence>
<organism evidence="3 4">
    <name type="scientific">Armillaria luteobubalina</name>
    <dbReference type="NCBI Taxonomy" id="153913"/>
    <lineage>
        <taxon>Eukaryota</taxon>
        <taxon>Fungi</taxon>
        <taxon>Dikarya</taxon>
        <taxon>Basidiomycota</taxon>
        <taxon>Agaricomycotina</taxon>
        <taxon>Agaricomycetes</taxon>
        <taxon>Agaricomycetidae</taxon>
        <taxon>Agaricales</taxon>
        <taxon>Marasmiineae</taxon>
        <taxon>Physalacriaceae</taxon>
        <taxon>Armillaria</taxon>
    </lineage>
</organism>
<gene>
    <name evidence="3" type="ORF">EDD18DRAFT_1388445</name>
</gene>